<dbReference type="AlphaFoldDB" id="A0AAU9PXP3"/>
<sequence length="71" mass="8327">MVHFLVSLVEMLSDEQNRSGKPESIRYLDFRHRFLWLLSIKANSPKSEVFYMSHLALCIIEKLNISTRSIS</sequence>
<gene>
    <name evidence="1" type="ORF">LVIROSA_LOCUS39835</name>
</gene>
<proteinExistence type="predicted"/>
<keyword evidence="2" id="KW-1185">Reference proteome</keyword>
<evidence type="ECO:0000313" key="2">
    <source>
        <dbReference type="Proteomes" id="UP001157418"/>
    </source>
</evidence>
<accession>A0AAU9PXP3</accession>
<reference evidence="1 2" key="1">
    <citation type="submission" date="2022-01" db="EMBL/GenBank/DDBJ databases">
        <authorList>
            <person name="Xiong W."/>
            <person name="Schranz E."/>
        </authorList>
    </citation>
    <scope>NUCLEOTIDE SEQUENCE [LARGE SCALE GENOMIC DNA]</scope>
</reference>
<protein>
    <submittedName>
        <fullName evidence="1">Uncharacterized protein</fullName>
    </submittedName>
</protein>
<dbReference type="EMBL" id="CAKMRJ010005821">
    <property type="protein sequence ID" value="CAH1454669.1"/>
    <property type="molecule type" value="Genomic_DNA"/>
</dbReference>
<name>A0AAU9PXP3_9ASTR</name>
<dbReference type="Proteomes" id="UP001157418">
    <property type="component" value="Unassembled WGS sequence"/>
</dbReference>
<evidence type="ECO:0000313" key="1">
    <source>
        <dbReference type="EMBL" id="CAH1454669.1"/>
    </source>
</evidence>
<comment type="caution">
    <text evidence="1">The sequence shown here is derived from an EMBL/GenBank/DDBJ whole genome shotgun (WGS) entry which is preliminary data.</text>
</comment>
<organism evidence="1 2">
    <name type="scientific">Lactuca virosa</name>
    <dbReference type="NCBI Taxonomy" id="75947"/>
    <lineage>
        <taxon>Eukaryota</taxon>
        <taxon>Viridiplantae</taxon>
        <taxon>Streptophyta</taxon>
        <taxon>Embryophyta</taxon>
        <taxon>Tracheophyta</taxon>
        <taxon>Spermatophyta</taxon>
        <taxon>Magnoliopsida</taxon>
        <taxon>eudicotyledons</taxon>
        <taxon>Gunneridae</taxon>
        <taxon>Pentapetalae</taxon>
        <taxon>asterids</taxon>
        <taxon>campanulids</taxon>
        <taxon>Asterales</taxon>
        <taxon>Asteraceae</taxon>
        <taxon>Cichorioideae</taxon>
        <taxon>Cichorieae</taxon>
        <taxon>Lactucinae</taxon>
        <taxon>Lactuca</taxon>
    </lineage>
</organism>